<evidence type="ECO:0000313" key="1">
    <source>
        <dbReference type="EMBL" id="PWN46580.1"/>
    </source>
</evidence>
<accession>A0ACD0NLB5</accession>
<dbReference type="Proteomes" id="UP000245626">
    <property type="component" value="Unassembled WGS sequence"/>
</dbReference>
<name>A0ACD0NLB5_9BASI</name>
<sequence length="479" mass="50841">MSNQSTQTAFINPPPSRPSDSSQARVEANPEIEPVEKGKQKQGGGKSSSQQDDEQQELETPTFFCRRPPTVPRSSEEPVSMGFLHRIVRENQARSGLVATSTFAAPSALDNRSNKGLPAANIILSSKQPFGTSPTQMGSALERLSTSGGEDWRNPIEMSSFPSASTNVSDSPLISSNALGSRTSTSLAGDSTVESTPRADTISSFSSSSSTSSLLVDPTATTTNSNRNDGGDRDKEQEQEELPWFTQLASLPELRSAGIPLLKEDQRTKTRPIISIPSASNSSPSIQRFGFPHNHFASTPQPSWSNVVPPPSTSSLPSALEANSSVTGPGSDSKPSQQAHTTASGGIPTASGSRQASYHPTPDPFSPFTPPSVTASKTFDQTTTQSQQTKAGAKGHHHPPTTSNGSNPATTTTTTSKNGSVSLASSTSKIATLPGPEIFDEELLPPDNFSMVNTWVYRSSFPKKKHFPFLRTLGLKSVL</sequence>
<reference evidence="1 2" key="1">
    <citation type="journal article" date="2018" name="Mol. Biol. Evol.">
        <title>Broad Genomic Sampling Reveals a Smut Pathogenic Ancestry of the Fungal Clade Ustilaginomycotina.</title>
        <authorList>
            <person name="Kijpornyongpan T."/>
            <person name="Mondo S.J."/>
            <person name="Barry K."/>
            <person name="Sandor L."/>
            <person name="Lee J."/>
            <person name="Lipzen A."/>
            <person name="Pangilinan J."/>
            <person name="LaButti K."/>
            <person name="Hainaut M."/>
            <person name="Henrissat B."/>
            <person name="Grigoriev I.V."/>
            <person name="Spatafora J.W."/>
            <person name="Aime M.C."/>
        </authorList>
    </citation>
    <scope>NUCLEOTIDE SEQUENCE [LARGE SCALE GENOMIC DNA]</scope>
    <source>
        <strain evidence="1 2">SA 807</strain>
    </source>
</reference>
<organism evidence="1 2">
    <name type="scientific">Violaceomyces palustris</name>
    <dbReference type="NCBI Taxonomy" id="1673888"/>
    <lineage>
        <taxon>Eukaryota</taxon>
        <taxon>Fungi</taxon>
        <taxon>Dikarya</taxon>
        <taxon>Basidiomycota</taxon>
        <taxon>Ustilaginomycotina</taxon>
        <taxon>Ustilaginomycetes</taxon>
        <taxon>Violaceomycetales</taxon>
        <taxon>Violaceomycetaceae</taxon>
        <taxon>Violaceomyces</taxon>
    </lineage>
</organism>
<protein>
    <submittedName>
        <fullName evidence="1">Uncharacterized protein</fullName>
    </submittedName>
</protein>
<gene>
    <name evidence="1" type="ORF">IE53DRAFT_382773</name>
</gene>
<evidence type="ECO:0000313" key="2">
    <source>
        <dbReference type="Proteomes" id="UP000245626"/>
    </source>
</evidence>
<proteinExistence type="predicted"/>
<dbReference type="EMBL" id="KZ820873">
    <property type="protein sequence ID" value="PWN46580.1"/>
    <property type="molecule type" value="Genomic_DNA"/>
</dbReference>
<keyword evidence="2" id="KW-1185">Reference proteome</keyword>